<dbReference type="VEuPathDB" id="VectorBase:GAUT026088"/>
<evidence type="ECO:0000313" key="1">
    <source>
        <dbReference type="EnsemblMetazoa" id="GAUT026088-PA"/>
    </source>
</evidence>
<protein>
    <submittedName>
        <fullName evidence="1">Uncharacterized protein</fullName>
    </submittedName>
</protein>
<organism evidence="1 2">
    <name type="scientific">Glossina austeni</name>
    <name type="common">Savannah tsetse fly</name>
    <dbReference type="NCBI Taxonomy" id="7395"/>
    <lineage>
        <taxon>Eukaryota</taxon>
        <taxon>Metazoa</taxon>
        <taxon>Ecdysozoa</taxon>
        <taxon>Arthropoda</taxon>
        <taxon>Hexapoda</taxon>
        <taxon>Insecta</taxon>
        <taxon>Pterygota</taxon>
        <taxon>Neoptera</taxon>
        <taxon>Endopterygota</taxon>
        <taxon>Diptera</taxon>
        <taxon>Brachycera</taxon>
        <taxon>Muscomorpha</taxon>
        <taxon>Hippoboscoidea</taxon>
        <taxon>Glossinidae</taxon>
        <taxon>Glossina</taxon>
    </lineage>
</organism>
<reference evidence="1" key="1">
    <citation type="submission" date="2020-05" db="UniProtKB">
        <authorList>
            <consortium name="EnsemblMetazoa"/>
        </authorList>
    </citation>
    <scope>IDENTIFICATION</scope>
    <source>
        <strain evidence="1">TTRI</strain>
    </source>
</reference>
<sequence>MKEICMSRRRCIKSFKKMRFGYEIKLHQNIFVCIYLYIIDLNVPDAECSVHIFIDLYVVVFLSTNHLSPQQAPQQINRQPLFSTTATAISTIIKPTKPDEEPSKSLITDPDCDYCEILACEA</sequence>
<name>A0A1A9V4Y7_GLOAU</name>
<accession>A0A1A9V4Y7</accession>
<dbReference type="EnsemblMetazoa" id="GAUT026088-RA">
    <property type="protein sequence ID" value="GAUT026088-PA"/>
    <property type="gene ID" value="GAUT026088"/>
</dbReference>
<dbReference type="Proteomes" id="UP000078200">
    <property type="component" value="Unassembled WGS sequence"/>
</dbReference>
<keyword evidence="2" id="KW-1185">Reference proteome</keyword>
<proteinExistence type="predicted"/>
<dbReference type="AlphaFoldDB" id="A0A1A9V4Y7"/>
<evidence type="ECO:0000313" key="2">
    <source>
        <dbReference type="Proteomes" id="UP000078200"/>
    </source>
</evidence>